<accession>A0A4W4E3G6</accession>
<proteinExistence type="predicted"/>
<dbReference type="InterPro" id="IPR029071">
    <property type="entry name" value="Ubiquitin-like_domsf"/>
</dbReference>
<reference evidence="3" key="1">
    <citation type="journal article" date="2014" name="Science">
        <title>Nonhuman genetics. Genomic basis for the convergent evolution of electric organs.</title>
        <authorList>
            <person name="Gallant J.R."/>
            <person name="Traeger L.L."/>
            <person name="Volkening J.D."/>
            <person name="Moffett H."/>
            <person name="Chen P.H."/>
            <person name="Novina C.D."/>
            <person name="Phillips G.N.Jr."/>
            <person name="Anand R."/>
            <person name="Wells G.B."/>
            <person name="Pinch M."/>
            <person name="Guth R."/>
            <person name="Unguez G.A."/>
            <person name="Albert J.S."/>
            <person name="Zakon H.H."/>
            <person name="Samanta M.P."/>
            <person name="Sussman M.R."/>
        </authorList>
    </citation>
    <scope>NUCLEOTIDE SEQUENCE [LARGE SCALE GENOMIC DNA]</scope>
</reference>
<dbReference type="OMA" id="QIYDHAG"/>
<reference evidence="2" key="5">
    <citation type="submission" date="2025-09" db="UniProtKB">
        <authorList>
            <consortium name="Ensembl"/>
        </authorList>
    </citation>
    <scope>IDENTIFICATION</scope>
</reference>
<name>A0A4W4E3G6_ELEEL</name>
<evidence type="ECO:0000313" key="3">
    <source>
        <dbReference type="Proteomes" id="UP000314983"/>
    </source>
</evidence>
<feature type="domain" description="Ubiquitin-like" evidence="1">
    <location>
        <begin position="51"/>
        <end position="129"/>
    </location>
</feature>
<evidence type="ECO:0000259" key="1">
    <source>
        <dbReference type="PROSITE" id="PS50053"/>
    </source>
</evidence>
<keyword evidence="3" id="KW-1185">Reference proteome</keyword>
<reference evidence="2" key="4">
    <citation type="submission" date="2025-08" db="UniProtKB">
        <authorList>
            <consortium name="Ensembl"/>
        </authorList>
    </citation>
    <scope>IDENTIFICATION</scope>
</reference>
<dbReference type="AlphaFoldDB" id="A0A4W4E3G6"/>
<evidence type="ECO:0000313" key="2">
    <source>
        <dbReference type="Ensembl" id="ENSEEEP00000006192.2"/>
    </source>
</evidence>
<organism evidence="2 3">
    <name type="scientific">Electrophorus electricus</name>
    <name type="common">Electric eel</name>
    <name type="synonym">Gymnotus electricus</name>
    <dbReference type="NCBI Taxonomy" id="8005"/>
    <lineage>
        <taxon>Eukaryota</taxon>
        <taxon>Metazoa</taxon>
        <taxon>Chordata</taxon>
        <taxon>Craniata</taxon>
        <taxon>Vertebrata</taxon>
        <taxon>Euteleostomi</taxon>
        <taxon>Actinopterygii</taxon>
        <taxon>Neopterygii</taxon>
        <taxon>Teleostei</taxon>
        <taxon>Ostariophysi</taxon>
        <taxon>Gymnotiformes</taxon>
        <taxon>Gymnotoidei</taxon>
        <taxon>Gymnotidae</taxon>
        <taxon>Electrophorus</taxon>
    </lineage>
</organism>
<dbReference type="SUPFAM" id="SSF54236">
    <property type="entry name" value="Ubiquitin-like"/>
    <property type="match status" value="1"/>
</dbReference>
<dbReference type="InterPro" id="IPR000626">
    <property type="entry name" value="Ubiquitin-like_dom"/>
</dbReference>
<dbReference type="Ensembl" id="ENSEEET00000006281.2">
    <property type="protein sequence ID" value="ENSEEEP00000006192.2"/>
    <property type="gene ID" value="ENSEEEG00000003304.2"/>
</dbReference>
<reference evidence="3" key="2">
    <citation type="journal article" date="2017" name="Sci. Adv.">
        <title>A tail of two voltages: Proteomic comparison of the three electric organs of the electric eel.</title>
        <authorList>
            <person name="Traeger L.L."/>
            <person name="Sabat G."/>
            <person name="Barrett-Wilt G.A."/>
            <person name="Wells G.B."/>
            <person name="Sussman M.R."/>
        </authorList>
    </citation>
    <scope>NUCLEOTIDE SEQUENCE [LARGE SCALE GENOMIC DNA]</scope>
</reference>
<dbReference type="Proteomes" id="UP000314983">
    <property type="component" value="Chromosome 9"/>
</dbReference>
<protein>
    <recommendedName>
        <fullName evidence="1">Ubiquitin-like domain-containing protein</fullName>
    </recommendedName>
</protein>
<dbReference type="PROSITE" id="PS50053">
    <property type="entry name" value="UBIQUITIN_2"/>
    <property type="match status" value="1"/>
</dbReference>
<sequence>MSNTQTARPAEYGLVCSFLCTFSNYLDPFLDTTHSTLQIYDHAGSTQPTPFPILLRVYNANDGTSIPFALKSVDTIGKLQRCYQKMRPELVGRLNLAYNGKPVPALKTLGELGVKPGATFITYQKVTGG</sequence>
<dbReference type="GeneTree" id="ENSGT01000000214857"/>
<reference evidence="2" key="3">
    <citation type="submission" date="2020-05" db="EMBL/GenBank/DDBJ databases">
        <title>Electrophorus electricus (electric eel) genome, fEleEle1, primary haplotype.</title>
        <authorList>
            <person name="Myers G."/>
            <person name="Meyer A."/>
            <person name="Fedrigo O."/>
            <person name="Formenti G."/>
            <person name="Rhie A."/>
            <person name="Tracey A."/>
            <person name="Sims Y."/>
            <person name="Jarvis E.D."/>
        </authorList>
    </citation>
    <scope>NUCLEOTIDE SEQUENCE [LARGE SCALE GENOMIC DNA]</scope>
</reference>